<dbReference type="KEGG" id="amc:MADE_1014775"/>
<sequence>MPNNIEIAYSKYDCVFFVCPAPYGAVNKVLDKLVACCAKGNVENNRSWPEIGLIL</sequence>
<organism evidence="1 2">
    <name type="scientific">Alteromonas mediterranea (strain DSM 17117 / CIP 110805 / LMG 28347 / Deep ecotype)</name>
    <dbReference type="NCBI Taxonomy" id="1774373"/>
    <lineage>
        <taxon>Bacteria</taxon>
        <taxon>Pseudomonadati</taxon>
        <taxon>Pseudomonadota</taxon>
        <taxon>Gammaproteobacteria</taxon>
        <taxon>Alteromonadales</taxon>
        <taxon>Alteromonadaceae</taxon>
        <taxon>Alteromonas/Salinimonas group</taxon>
        <taxon>Alteromonas</taxon>
    </lineage>
</organism>
<evidence type="ECO:0000313" key="1">
    <source>
        <dbReference type="EMBL" id="AEA99089.1"/>
    </source>
</evidence>
<proteinExistence type="predicted"/>
<reference evidence="1 2" key="2">
    <citation type="journal article" date="2015" name="Antonie Van Leeuwenhoek">
        <title>Ecophysiological diversity of a novel member of the genus Alteromonas, and description of Alteromonas mediterranea sp. nov.</title>
        <authorList>
            <person name="Ivanova E.P."/>
            <person name="Lopez-Perez M."/>
            <person name="Zabalos M."/>
            <person name="Nguyen S.H."/>
            <person name="Webb H.K."/>
            <person name="Ryan J."/>
            <person name="Lagutin K."/>
            <person name="Vyssotski M."/>
            <person name="Crawford R.J."/>
            <person name="Rodriguez-Valera F."/>
        </authorList>
    </citation>
    <scope>NUCLEOTIDE SEQUENCE [LARGE SCALE GENOMIC DNA]</scope>
    <source>
        <strain evidence="2">DSM 17117 / CIP 110805 / LMG 28347 / Deep ecotype</strain>
    </source>
</reference>
<reference evidence="1 2" key="1">
    <citation type="journal article" date="2008" name="ISME J.">
        <title>Comparative genomics of two ecotypes of the marine planktonic copiotroph Alteromonas macleodii suggests alternative lifestyles associated with different kinds of particulate organic matter.</title>
        <authorList>
            <person name="Ivars-Martinez E."/>
            <person name="Martin-Cuadrado A.B."/>
            <person name="D'Auria G."/>
            <person name="Mira A."/>
            <person name="Ferriera S."/>
            <person name="Johnson J."/>
            <person name="Friedman R."/>
            <person name="Rodriguez-Valera F."/>
        </authorList>
    </citation>
    <scope>NUCLEOTIDE SEQUENCE [LARGE SCALE GENOMIC DNA]</scope>
    <source>
        <strain evidence="2">DSM 17117 / CIP 110805 / LMG 28347 / Deep ecotype</strain>
    </source>
</reference>
<name>F2GCD3_ALTMD</name>
<dbReference type="EMBL" id="CP001103">
    <property type="protein sequence ID" value="AEA99089.1"/>
    <property type="molecule type" value="Genomic_DNA"/>
</dbReference>
<dbReference type="AlphaFoldDB" id="F2GCD3"/>
<protein>
    <submittedName>
        <fullName evidence="1">Uncharacterized protein</fullName>
    </submittedName>
</protein>
<gene>
    <name evidence="1" type="ordered locus">MADE_1014775</name>
</gene>
<accession>F2GCD3</accession>
<keyword evidence="2" id="KW-1185">Reference proteome</keyword>
<evidence type="ECO:0000313" key="2">
    <source>
        <dbReference type="Proteomes" id="UP000001870"/>
    </source>
</evidence>
<dbReference type="HOGENOM" id="CLU_3021659_0_0_6"/>
<dbReference type="Proteomes" id="UP000001870">
    <property type="component" value="Chromosome"/>
</dbReference>